<dbReference type="Pfam" id="PF09481">
    <property type="entry name" value="CRISPR_Cse1"/>
    <property type="match status" value="1"/>
</dbReference>
<evidence type="ECO:0000313" key="1">
    <source>
        <dbReference type="EMBL" id="MBO1076949.1"/>
    </source>
</evidence>
<proteinExistence type="predicted"/>
<dbReference type="InterPro" id="IPR013381">
    <property type="entry name" value="CRISPR-assoc_prot_Cse1"/>
</dbReference>
<comment type="caution">
    <text evidence="1">The sequence shown here is derived from an EMBL/GenBank/DDBJ whole genome shotgun (WGS) entry which is preliminary data.</text>
</comment>
<reference evidence="1 2" key="1">
    <citation type="submission" date="2020-09" db="EMBL/GenBank/DDBJ databases">
        <title>Roseomonas.</title>
        <authorList>
            <person name="Zhu W."/>
        </authorList>
    </citation>
    <scope>NUCLEOTIDE SEQUENCE [LARGE SCALE GENOMIC DNA]</scope>
    <source>
        <strain evidence="1 2">1311</strain>
    </source>
</reference>
<protein>
    <submittedName>
        <fullName evidence="1">Type I-E CRISPR-associated protein Cse1/CasA</fullName>
    </submittedName>
</protein>
<dbReference type="CDD" id="cd09729">
    <property type="entry name" value="Cse1_I-E"/>
    <property type="match status" value="1"/>
</dbReference>
<organism evidence="1 2">
    <name type="scientific">Roseomonas marmotae</name>
    <dbReference type="NCBI Taxonomy" id="2768161"/>
    <lineage>
        <taxon>Bacteria</taxon>
        <taxon>Pseudomonadati</taxon>
        <taxon>Pseudomonadota</taxon>
        <taxon>Alphaproteobacteria</taxon>
        <taxon>Acetobacterales</taxon>
        <taxon>Roseomonadaceae</taxon>
        <taxon>Roseomonas</taxon>
    </lineage>
</organism>
<evidence type="ECO:0000313" key="2">
    <source>
        <dbReference type="Proteomes" id="UP001518990"/>
    </source>
</evidence>
<dbReference type="EMBL" id="JACTNF010000035">
    <property type="protein sequence ID" value="MBO1076949.1"/>
    <property type="molecule type" value="Genomic_DNA"/>
</dbReference>
<keyword evidence="2" id="KW-1185">Reference proteome</keyword>
<name>A0ABS3KHJ6_9PROT</name>
<dbReference type="NCBIfam" id="TIGR02547">
    <property type="entry name" value="casA_cse1"/>
    <property type="match status" value="1"/>
</dbReference>
<dbReference type="Proteomes" id="UP001518990">
    <property type="component" value="Unassembled WGS sequence"/>
</dbReference>
<sequence length="542" mass="58824">MRVEPAFNLLEQTWLPVLRRSGPATIRPAQITEALDTDPVLAIDWARADFRIATLEFLIGLLATACPPEDSDAWMAGWFHPPNPAALDAAFAPITHAFNLDGEGPRFLQDFEDLVSGAEPIERLLIEAPGGSTITKNTDLLVRRGRVASLGRAAAAMMLYTFQSWAPAGGAGNRTGLRGGGPLITLVLPSPDASLWHLLWANMPCHEKPDPQDFPRIFPWLAPTVTSEADRTVTPQQAHTLQLWWGMPRRIRLDFAPLAAPAPCDLTGVPDSVQVVSWRQRPRGANYAGWGDLHPLTPRYQVKPATEVLPVHPQPGGIGYRHWLGLVASSGDGLRRPAPSVAAWRDERVADVFGAQARRTPARLLAAGYDMDNMKARGFVETEMPLPGNGDLKTRQAMDALAKDLVLATEQVASLLRGAVRAALFSAGATVKLDAEVFSTLRERLWDQTEASFFASLEAAAAGVTTGRQDWMPLLRRIALALFDEAAPLHPHTAGSAAPRIGRARRNLLFALTGFGKDGAALFTLLQLPVAESKARKKEKAA</sequence>
<gene>
    <name evidence="1" type="primary">casA</name>
    <name evidence="1" type="ORF">IAI60_20270</name>
</gene>
<accession>A0ABS3KHJ6</accession>